<evidence type="ECO:0000256" key="3">
    <source>
        <dbReference type="ARBA" id="ARBA00023027"/>
    </source>
</evidence>
<dbReference type="EMBL" id="GL377675">
    <property type="protein sequence ID" value="EFJ08305.1"/>
    <property type="molecule type" value="Genomic_DNA"/>
</dbReference>
<dbReference type="Pfam" id="PF01582">
    <property type="entry name" value="TIR"/>
    <property type="match status" value="1"/>
</dbReference>
<evidence type="ECO:0000313" key="6">
    <source>
        <dbReference type="EMBL" id="EFJ08305.1"/>
    </source>
</evidence>
<dbReference type="Proteomes" id="UP000001514">
    <property type="component" value="Unassembled WGS sequence"/>
</dbReference>
<dbReference type="PANTHER" id="PTHR32009">
    <property type="entry name" value="TMV RESISTANCE PROTEIN N-LIKE"/>
    <property type="match status" value="1"/>
</dbReference>
<keyword evidence="7" id="KW-1185">Reference proteome</keyword>
<dbReference type="SUPFAM" id="SSF52200">
    <property type="entry name" value="Toll/Interleukin receptor TIR domain"/>
    <property type="match status" value="1"/>
</dbReference>
<keyword evidence="2" id="KW-0378">Hydrolase</keyword>
<dbReference type="eggNOG" id="ENOG502RXQV">
    <property type="taxonomic scope" value="Eukaryota"/>
</dbReference>
<proteinExistence type="predicted"/>
<dbReference type="PROSITE" id="PS50104">
    <property type="entry name" value="TIR"/>
    <property type="match status" value="1"/>
</dbReference>
<dbReference type="SMART" id="SM00255">
    <property type="entry name" value="TIR"/>
    <property type="match status" value="1"/>
</dbReference>
<dbReference type="InParanoid" id="D8T4X5"/>
<evidence type="ECO:0000256" key="4">
    <source>
        <dbReference type="ARBA" id="ARBA00047304"/>
    </source>
</evidence>
<gene>
    <name evidence="6" type="ORF">SELMODRAFT_131977</name>
</gene>
<evidence type="ECO:0000313" key="7">
    <source>
        <dbReference type="Proteomes" id="UP000001514"/>
    </source>
</evidence>
<name>D8T4X5_SELML</name>
<dbReference type="EC" id="3.2.2.6" evidence="1"/>
<dbReference type="InterPro" id="IPR027417">
    <property type="entry name" value="P-loop_NTPase"/>
</dbReference>
<dbReference type="Gramene" id="EFJ08305">
    <property type="protein sequence ID" value="EFJ08305"/>
    <property type="gene ID" value="SELMODRAFT_131977"/>
</dbReference>
<dbReference type="FunCoup" id="D8T4X5">
    <property type="interactions" value="308"/>
</dbReference>
<dbReference type="InterPro" id="IPR035897">
    <property type="entry name" value="Toll_tir_struct_dom_sf"/>
</dbReference>
<evidence type="ECO:0000256" key="2">
    <source>
        <dbReference type="ARBA" id="ARBA00022801"/>
    </source>
</evidence>
<evidence type="ECO:0000259" key="5">
    <source>
        <dbReference type="PROSITE" id="PS50104"/>
    </source>
</evidence>
<evidence type="ECO:0000256" key="1">
    <source>
        <dbReference type="ARBA" id="ARBA00011982"/>
    </source>
</evidence>
<dbReference type="GO" id="GO:0061809">
    <property type="term" value="F:NAD+ nucleosidase activity, cyclic ADP-ribose generating"/>
    <property type="evidence" value="ECO:0007669"/>
    <property type="project" value="UniProtKB-EC"/>
</dbReference>
<accession>D8T4X5</accession>
<keyword evidence="3" id="KW-0520">NAD</keyword>
<dbReference type="KEGG" id="smo:SELMODRAFT_131977"/>
<dbReference type="HOGENOM" id="CLU_001561_3_0_1"/>
<feature type="non-terminal residue" evidence="6">
    <location>
        <position position="1"/>
    </location>
</feature>
<dbReference type="Gene3D" id="3.40.50.10140">
    <property type="entry name" value="Toll/interleukin-1 receptor homology (TIR) domain"/>
    <property type="match status" value="1"/>
</dbReference>
<dbReference type="InterPro" id="IPR000157">
    <property type="entry name" value="TIR_dom"/>
</dbReference>
<dbReference type="AlphaFoldDB" id="D8T4X5"/>
<sequence length="214" mass="23894">YEVFISHRGPDTKVSFVDSLNQELKRQQVHCFFDKEELQPGQGIPSQLLRAQRVANIYVIVFSPKFEESTWCNIEVLEAVKAMEMQPDCKIIYPVFHGVNPGVVRHGYRDSFAALTAKGRATAEEVQEWIAAFTTVSMISGVDLNELNDDPSENGYVDSEGRVAGILSRFRKSGQMVTSVGITGQGAIGKTRLAKEVFNRIQGNFEASCFVRVR</sequence>
<organism evidence="7">
    <name type="scientific">Selaginella moellendorffii</name>
    <name type="common">Spikemoss</name>
    <dbReference type="NCBI Taxonomy" id="88036"/>
    <lineage>
        <taxon>Eukaryota</taxon>
        <taxon>Viridiplantae</taxon>
        <taxon>Streptophyta</taxon>
        <taxon>Embryophyta</taxon>
        <taxon>Tracheophyta</taxon>
        <taxon>Lycopodiopsida</taxon>
        <taxon>Selaginellales</taxon>
        <taxon>Selaginellaceae</taxon>
        <taxon>Selaginella</taxon>
    </lineage>
</organism>
<feature type="domain" description="TIR" evidence="5">
    <location>
        <begin position="1"/>
        <end position="173"/>
    </location>
</feature>
<dbReference type="SUPFAM" id="SSF52540">
    <property type="entry name" value="P-loop containing nucleoside triphosphate hydrolases"/>
    <property type="match status" value="1"/>
</dbReference>
<protein>
    <recommendedName>
        <fullName evidence="1">ADP-ribosyl cyclase/cyclic ADP-ribose hydrolase</fullName>
        <ecNumber evidence="1">3.2.2.6</ecNumber>
    </recommendedName>
</protein>
<comment type="catalytic activity">
    <reaction evidence="4">
        <text>NAD(+) + H2O = ADP-D-ribose + nicotinamide + H(+)</text>
        <dbReference type="Rhea" id="RHEA:16301"/>
        <dbReference type="ChEBI" id="CHEBI:15377"/>
        <dbReference type="ChEBI" id="CHEBI:15378"/>
        <dbReference type="ChEBI" id="CHEBI:17154"/>
        <dbReference type="ChEBI" id="CHEBI:57540"/>
        <dbReference type="ChEBI" id="CHEBI:57967"/>
        <dbReference type="EC" id="3.2.2.6"/>
    </reaction>
    <physiologicalReaction direction="left-to-right" evidence="4">
        <dbReference type="Rhea" id="RHEA:16302"/>
    </physiologicalReaction>
</comment>
<dbReference type="OMA" id="PRTWRYG"/>
<dbReference type="GO" id="GO:0007165">
    <property type="term" value="P:signal transduction"/>
    <property type="evidence" value="ECO:0007669"/>
    <property type="project" value="InterPro"/>
</dbReference>
<dbReference type="PANTHER" id="PTHR32009:SF39">
    <property type="entry name" value="TIR DOMAIN-CONTAINING PROTEIN"/>
    <property type="match status" value="1"/>
</dbReference>
<reference evidence="6 7" key="1">
    <citation type="journal article" date="2011" name="Science">
        <title>The Selaginella genome identifies genetic changes associated with the evolution of vascular plants.</title>
        <authorList>
            <person name="Banks J.A."/>
            <person name="Nishiyama T."/>
            <person name="Hasebe M."/>
            <person name="Bowman J.L."/>
            <person name="Gribskov M."/>
            <person name="dePamphilis C."/>
            <person name="Albert V.A."/>
            <person name="Aono N."/>
            <person name="Aoyama T."/>
            <person name="Ambrose B.A."/>
            <person name="Ashton N.W."/>
            <person name="Axtell M.J."/>
            <person name="Barker E."/>
            <person name="Barker M.S."/>
            <person name="Bennetzen J.L."/>
            <person name="Bonawitz N.D."/>
            <person name="Chapple C."/>
            <person name="Cheng C."/>
            <person name="Correa L.G."/>
            <person name="Dacre M."/>
            <person name="DeBarry J."/>
            <person name="Dreyer I."/>
            <person name="Elias M."/>
            <person name="Engstrom E.M."/>
            <person name="Estelle M."/>
            <person name="Feng L."/>
            <person name="Finet C."/>
            <person name="Floyd S.K."/>
            <person name="Frommer W.B."/>
            <person name="Fujita T."/>
            <person name="Gramzow L."/>
            <person name="Gutensohn M."/>
            <person name="Harholt J."/>
            <person name="Hattori M."/>
            <person name="Heyl A."/>
            <person name="Hirai T."/>
            <person name="Hiwatashi Y."/>
            <person name="Ishikawa M."/>
            <person name="Iwata M."/>
            <person name="Karol K.G."/>
            <person name="Koehler B."/>
            <person name="Kolukisaoglu U."/>
            <person name="Kubo M."/>
            <person name="Kurata T."/>
            <person name="Lalonde S."/>
            <person name="Li K."/>
            <person name="Li Y."/>
            <person name="Litt A."/>
            <person name="Lyons E."/>
            <person name="Manning G."/>
            <person name="Maruyama T."/>
            <person name="Michael T.P."/>
            <person name="Mikami K."/>
            <person name="Miyazaki S."/>
            <person name="Morinaga S."/>
            <person name="Murata T."/>
            <person name="Mueller-Roeber B."/>
            <person name="Nelson D.R."/>
            <person name="Obara M."/>
            <person name="Oguri Y."/>
            <person name="Olmstead R.G."/>
            <person name="Onodera N."/>
            <person name="Petersen B.L."/>
            <person name="Pils B."/>
            <person name="Prigge M."/>
            <person name="Rensing S.A."/>
            <person name="Riano-Pachon D.M."/>
            <person name="Roberts A.W."/>
            <person name="Sato Y."/>
            <person name="Scheller H.V."/>
            <person name="Schulz B."/>
            <person name="Schulz C."/>
            <person name="Shakirov E.V."/>
            <person name="Shibagaki N."/>
            <person name="Shinohara N."/>
            <person name="Shippen D.E."/>
            <person name="Soerensen I."/>
            <person name="Sotooka R."/>
            <person name="Sugimoto N."/>
            <person name="Sugita M."/>
            <person name="Sumikawa N."/>
            <person name="Tanurdzic M."/>
            <person name="Theissen G."/>
            <person name="Ulvskov P."/>
            <person name="Wakazuki S."/>
            <person name="Weng J.K."/>
            <person name="Willats W.W."/>
            <person name="Wipf D."/>
            <person name="Wolf P.G."/>
            <person name="Yang L."/>
            <person name="Zimmer A.D."/>
            <person name="Zhu Q."/>
            <person name="Mitros T."/>
            <person name="Hellsten U."/>
            <person name="Loque D."/>
            <person name="Otillar R."/>
            <person name="Salamov A."/>
            <person name="Schmutz J."/>
            <person name="Shapiro H."/>
            <person name="Lindquist E."/>
            <person name="Lucas S."/>
            <person name="Rokhsar D."/>
            <person name="Grigoriev I.V."/>
        </authorList>
    </citation>
    <scope>NUCLEOTIDE SEQUENCE [LARGE SCALE GENOMIC DNA]</scope>
</reference>
<dbReference type="Gene3D" id="3.40.50.300">
    <property type="entry name" value="P-loop containing nucleotide triphosphate hydrolases"/>
    <property type="match status" value="1"/>
</dbReference>